<dbReference type="InterPro" id="IPR006680">
    <property type="entry name" value="Amidohydro-rel"/>
</dbReference>
<reference evidence="3" key="1">
    <citation type="journal article" date="2022" name="Int. J. Syst. Evol. Microbiol.">
        <title>Granulimonas faecalis gen. nov., sp. nov., and Leptogranulimonas caecicola gen. nov., sp. nov., novel lactate-producing Atopobiaceae bacteria isolated from mouse intestines, and an emended description of the family Atopobiaceae.</title>
        <authorList>
            <person name="Morinaga K."/>
            <person name="Kusada H."/>
            <person name="Sakamoto S."/>
            <person name="Murakami T."/>
            <person name="Toyoda A."/>
            <person name="Mori H."/>
            <person name="Meng X.Y."/>
            <person name="Takashino M."/>
            <person name="Murotomi K."/>
            <person name="Tamaki H."/>
        </authorList>
    </citation>
    <scope>NUCLEOTIDE SEQUENCE</scope>
    <source>
        <strain evidence="3">OPF53</strain>
    </source>
</reference>
<dbReference type="AlphaFoldDB" id="A0AAV5B4L8"/>
<dbReference type="Gene3D" id="3.20.20.140">
    <property type="entry name" value="Metal-dependent hydrolases"/>
    <property type="match status" value="1"/>
</dbReference>
<dbReference type="PANTHER" id="PTHR43569">
    <property type="entry name" value="AMIDOHYDROLASE"/>
    <property type="match status" value="1"/>
</dbReference>
<dbReference type="PANTHER" id="PTHR43569:SF2">
    <property type="entry name" value="AMIDOHYDROLASE-RELATED DOMAIN-CONTAINING PROTEIN"/>
    <property type="match status" value="1"/>
</dbReference>
<dbReference type="InterPro" id="IPR032466">
    <property type="entry name" value="Metal_Hydrolase"/>
</dbReference>
<evidence type="ECO:0000259" key="2">
    <source>
        <dbReference type="Pfam" id="PF04909"/>
    </source>
</evidence>
<dbReference type="RefSeq" id="WP_265590892.1">
    <property type="nucleotide sequence ID" value="NZ_BQKC01000001.1"/>
</dbReference>
<dbReference type="SUPFAM" id="SSF51556">
    <property type="entry name" value="Metallo-dependent hydrolases"/>
    <property type="match status" value="1"/>
</dbReference>
<dbReference type="Pfam" id="PF04909">
    <property type="entry name" value="Amidohydro_2"/>
    <property type="match status" value="1"/>
</dbReference>
<gene>
    <name evidence="3" type="ORF">ATOP_13510</name>
</gene>
<dbReference type="Proteomes" id="UP001055025">
    <property type="component" value="Unassembled WGS sequence"/>
</dbReference>
<dbReference type="InterPro" id="IPR052350">
    <property type="entry name" value="Metallo-dep_Lactonases"/>
</dbReference>
<evidence type="ECO:0000313" key="3">
    <source>
        <dbReference type="EMBL" id="GJM55696.1"/>
    </source>
</evidence>
<feature type="domain" description="Amidohydrolase-related" evidence="2">
    <location>
        <begin position="9"/>
        <end position="244"/>
    </location>
</feature>
<name>A0AAV5B4L8_9ACTN</name>
<keyword evidence="4" id="KW-1185">Reference proteome</keyword>
<dbReference type="GO" id="GO:0016787">
    <property type="term" value="F:hydrolase activity"/>
    <property type="evidence" value="ECO:0007669"/>
    <property type="project" value="InterPro"/>
</dbReference>
<accession>A0AAV5B4L8</accession>
<dbReference type="EMBL" id="BQKC01000001">
    <property type="protein sequence ID" value="GJM55696.1"/>
    <property type="molecule type" value="Genomic_DNA"/>
</dbReference>
<sequence length="273" mass="30232">MADKGLRVIDAHFHVWDLSCQNLPWLEGTDGSITCTYDLSDLEAAYAGLPGVDFVGGVYVEVDGDDPALEDRLVWDRMADDPKLLAAMLRTRVEPWMRLPVFAAGVREPLHIDSEPPRRCLEPGFLEGLRVLAAAGLPFESCSRTAELPDALRAFSQVPEETVVLNHLGNVTPDTFDDAWRDVMAGFADLPNLYVKVSGFPTADAGFCRELLGFVRETFRADRLLYASNWPVVSMYGDFAEHFARLREAFGDDGRFFCDNACACYGIDPAALD</sequence>
<evidence type="ECO:0000256" key="1">
    <source>
        <dbReference type="ARBA" id="ARBA00038310"/>
    </source>
</evidence>
<comment type="similarity">
    <text evidence="1">Belongs to the metallo-dependent hydrolases superfamily.</text>
</comment>
<evidence type="ECO:0000313" key="4">
    <source>
        <dbReference type="Proteomes" id="UP001055025"/>
    </source>
</evidence>
<proteinExistence type="inferred from homology"/>
<organism evidence="3 4">
    <name type="scientific">Granulimonas faecalis</name>
    <dbReference type="NCBI Taxonomy" id="2894155"/>
    <lineage>
        <taxon>Bacteria</taxon>
        <taxon>Bacillati</taxon>
        <taxon>Actinomycetota</taxon>
        <taxon>Coriobacteriia</taxon>
        <taxon>Coriobacteriales</taxon>
        <taxon>Kribbibacteriaceae</taxon>
        <taxon>Granulimonas</taxon>
    </lineage>
</organism>
<comment type="caution">
    <text evidence="3">The sequence shown here is derived from an EMBL/GenBank/DDBJ whole genome shotgun (WGS) entry which is preliminary data.</text>
</comment>
<protein>
    <submittedName>
        <fullName evidence="3">Amidohydrolase</fullName>
    </submittedName>
</protein>